<accession>A0A1T2XLT0</accession>
<dbReference type="RefSeq" id="WP_078497961.1">
    <property type="nucleotide sequence ID" value="NZ_MSZX01000002.1"/>
</dbReference>
<evidence type="ECO:0000313" key="2">
    <source>
        <dbReference type="EMBL" id="OPA80623.1"/>
    </source>
</evidence>
<dbReference type="EMBL" id="MSZX01000002">
    <property type="protein sequence ID" value="OPA80623.1"/>
    <property type="molecule type" value="Genomic_DNA"/>
</dbReference>
<dbReference type="Gene3D" id="3.40.50.150">
    <property type="entry name" value="Vaccinia Virus protein VP39"/>
    <property type="match status" value="1"/>
</dbReference>
<name>A0A1T2XLT0_9BACL</name>
<dbReference type="STRING" id="1324314.BVG16_05485"/>
<proteinExistence type="predicted"/>
<dbReference type="InterPro" id="IPR029063">
    <property type="entry name" value="SAM-dependent_MTases_sf"/>
</dbReference>
<dbReference type="GO" id="GO:0008168">
    <property type="term" value="F:methyltransferase activity"/>
    <property type="evidence" value="ECO:0007669"/>
    <property type="project" value="UniProtKB-KW"/>
</dbReference>
<keyword evidence="2" id="KW-0489">Methyltransferase</keyword>
<dbReference type="Proteomes" id="UP000190188">
    <property type="component" value="Unassembled WGS sequence"/>
</dbReference>
<keyword evidence="3" id="KW-1185">Reference proteome</keyword>
<dbReference type="GO" id="GO:0032259">
    <property type="term" value="P:methylation"/>
    <property type="evidence" value="ECO:0007669"/>
    <property type="project" value="UniProtKB-KW"/>
</dbReference>
<organism evidence="2 3">
    <name type="scientific">Paenibacillus selenitireducens</name>
    <dbReference type="NCBI Taxonomy" id="1324314"/>
    <lineage>
        <taxon>Bacteria</taxon>
        <taxon>Bacillati</taxon>
        <taxon>Bacillota</taxon>
        <taxon>Bacilli</taxon>
        <taxon>Bacillales</taxon>
        <taxon>Paenibacillaceae</taxon>
        <taxon>Paenibacillus</taxon>
    </lineage>
</organism>
<gene>
    <name evidence="2" type="ORF">BVG16_05485</name>
</gene>
<evidence type="ECO:0000313" key="3">
    <source>
        <dbReference type="Proteomes" id="UP000190188"/>
    </source>
</evidence>
<evidence type="ECO:0000259" key="1">
    <source>
        <dbReference type="Pfam" id="PF05050"/>
    </source>
</evidence>
<dbReference type="AlphaFoldDB" id="A0A1T2XLT0"/>
<dbReference type="PANTHER" id="PTHR34203:SF15">
    <property type="entry name" value="SLL1173 PROTEIN"/>
    <property type="match status" value="1"/>
</dbReference>
<comment type="caution">
    <text evidence="2">The sequence shown here is derived from an EMBL/GenBank/DDBJ whole genome shotgun (WGS) entry which is preliminary data.</text>
</comment>
<dbReference type="InterPro" id="IPR006342">
    <property type="entry name" value="FkbM_mtfrase"/>
</dbReference>
<dbReference type="Pfam" id="PF05050">
    <property type="entry name" value="Methyltransf_21"/>
    <property type="match status" value="1"/>
</dbReference>
<dbReference type="InterPro" id="IPR052514">
    <property type="entry name" value="SAM-dependent_MTase"/>
</dbReference>
<sequence>MDRLPLYIGHNTILTSLNHGPYMFLDLNDPVNVAIASSGSWEQYVTQVFLSTVKPGMTVLDIGAHCGYFSILAGMLVGPSGAVHSFEPNPFYHKNFLQSVSYNGFNGRVHLNRVALSDERGELTMTVAGEAGTSIVFPGVEQFYEYHEITVPKGLLTDYLPSLKADVIKVDIDGAEPLIMDCLFEIIDYNRNMKIFFEYLPAIWGGHPPLPILQRFVERGFSFEIIQRDCSVVPTNVEELANYTTMDHLDLLITRIMD</sequence>
<dbReference type="SUPFAM" id="SSF53335">
    <property type="entry name" value="S-adenosyl-L-methionine-dependent methyltransferases"/>
    <property type="match status" value="1"/>
</dbReference>
<dbReference type="OrthoDB" id="5329963at2"/>
<dbReference type="NCBIfam" id="TIGR01444">
    <property type="entry name" value="fkbM_fam"/>
    <property type="match status" value="1"/>
</dbReference>
<dbReference type="PANTHER" id="PTHR34203">
    <property type="entry name" value="METHYLTRANSFERASE, FKBM FAMILY PROTEIN"/>
    <property type="match status" value="1"/>
</dbReference>
<keyword evidence="2" id="KW-0808">Transferase</keyword>
<reference evidence="2 3" key="1">
    <citation type="submission" date="2017-01" db="EMBL/GenBank/DDBJ databases">
        <title>Genome analysis of Paenibacillus selenitrireducens ES3-24.</title>
        <authorList>
            <person name="Xu D."/>
            <person name="Yao R."/>
            <person name="Zheng S."/>
        </authorList>
    </citation>
    <scope>NUCLEOTIDE SEQUENCE [LARGE SCALE GENOMIC DNA]</scope>
    <source>
        <strain evidence="2 3">ES3-24</strain>
    </source>
</reference>
<protein>
    <submittedName>
        <fullName evidence="2">Methyltransferase FkbM</fullName>
    </submittedName>
</protein>
<feature type="domain" description="Methyltransferase FkbM" evidence="1">
    <location>
        <begin position="61"/>
        <end position="178"/>
    </location>
</feature>